<dbReference type="InterPro" id="IPR018466">
    <property type="entry name" value="Kre9/Knh1-like_N"/>
</dbReference>
<name>A0A0C3RUB1_PHLG1</name>
<evidence type="ECO:0000313" key="5">
    <source>
        <dbReference type="Proteomes" id="UP000053257"/>
    </source>
</evidence>
<dbReference type="Pfam" id="PF10342">
    <property type="entry name" value="Kre9_KNH"/>
    <property type="match status" value="1"/>
</dbReference>
<dbReference type="PANTHER" id="PTHR40633">
    <property type="entry name" value="MATRIX PROTEIN, PUTATIVE (AFU_ORTHOLOGUE AFUA_8G05410)-RELATED"/>
    <property type="match status" value="1"/>
</dbReference>
<dbReference type="InterPro" id="IPR052982">
    <property type="entry name" value="SRP1/TIP1-like"/>
</dbReference>
<organism evidence="4 5">
    <name type="scientific">Phlebiopsis gigantea (strain 11061_1 CR5-6)</name>
    <name type="common">White-rot fungus</name>
    <name type="synonym">Peniophora gigantea</name>
    <dbReference type="NCBI Taxonomy" id="745531"/>
    <lineage>
        <taxon>Eukaryota</taxon>
        <taxon>Fungi</taxon>
        <taxon>Dikarya</taxon>
        <taxon>Basidiomycota</taxon>
        <taxon>Agaricomycotina</taxon>
        <taxon>Agaricomycetes</taxon>
        <taxon>Polyporales</taxon>
        <taxon>Phanerochaetaceae</taxon>
        <taxon>Phlebiopsis</taxon>
    </lineage>
</organism>
<evidence type="ECO:0000259" key="3">
    <source>
        <dbReference type="Pfam" id="PF10342"/>
    </source>
</evidence>
<sequence length="135" mass="14055">LARARADLIPTAPGPGETFDAGSACTIEWDADQSGTWTNVTIDLMTGSNTNMTRVTTVARGLDGTDAALSPYAWPCPAVDPYAAVYFYQFTNGGETAGAQWTTRFTIASPEGETVPPPNATQPGGEAIPWGTGAL</sequence>
<evidence type="ECO:0000313" key="4">
    <source>
        <dbReference type="EMBL" id="KIP04556.1"/>
    </source>
</evidence>
<dbReference type="Proteomes" id="UP000053257">
    <property type="component" value="Unassembled WGS sequence"/>
</dbReference>
<evidence type="ECO:0000256" key="1">
    <source>
        <dbReference type="ARBA" id="ARBA00022729"/>
    </source>
</evidence>
<dbReference type="OrthoDB" id="2432613at2759"/>
<dbReference type="HOGENOM" id="CLU_109939_0_0_1"/>
<feature type="domain" description="Yeast cell wall synthesis Kre9/Knh1-like N-terminal" evidence="3">
    <location>
        <begin position="13"/>
        <end position="107"/>
    </location>
</feature>
<dbReference type="EMBL" id="KN840570">
    <property type="protein sequence ID" value="KIP04556.1"/>
    <property type="molecule type" value="Genomic_DNA"/>
</dbReference>
<protein>
    <recommendedName>
        <fullName evidence="3">Yeast cell wall synthesis Kre9/Knh1-like N-terminal domain-containing protein</fullName>
    </recommendedName>
</protein>
<evidence type="ECO:0000256" key="2">
    <source>
        <dbReference type="SAM" id="MobiDB-lite"/>
    </source>
</evidence>
<feature type="non-terminal residue" evidence="4">
    <location>
        <position position="1"/>
    </location>
</feature>
<accession>A0A0C3RUB1</accession>
<dbReference type="AlphaFoldDB" id="A0A0C3RUB1"/>
<keyword evidence="1" id="KW-0732">Signal</keyword>
<gene>
    <name evidence="4" type="ORF">PHLGIDRAFT_55565</name>
</gene>
<reference evidence="4 5" key="1">
    <citation type="journal article" date="2014" name="PLoS Genet.">
        <title>Analysis of the Phlebiopsis gigantea genome, transcriptome and secretome provides insight into its pioneer colonization strategies of wood.</title>
        <authorList>
            <person name="Hori C."/>
            <person name="Ishida T."/>
            <person name="Igarashi K."/>
            <person name="Samejima M."/>
            <person name="Suzuki H."/>
            <person name="Master E."/>
            <person name="Ferreira P."/>
            <person name="Ruiz-Duenas F.J."/>
            <person name="Held B."/>
            <person name="Canessa P."/>
            <person name="Larrondo L.F."/>
            <person name="Schmoll M."/>
            <person name="Druzhinina I.S."/>
            <person name="Kubicek C.P."/>
            <person name="Gaskell J.A."/>
            <person name="Kersten P."/>
            <person name="St John F."/>
            <person name="Glasner J."/>
            <person name="Sabat G."/>
            <person name="Splinter BonDurant S."/>
            <person name="Syed K."/>
            <person name="Yadav J."/>
            <person name="Mgbeahuruike A.C."/>
            <person name="Kovalchuk A."/>
            <person name="Asiegbu F.O."/>
            <person name="Lackner G."/>
            <person name="Hoffmeister D."/>
            <person name="Rencoret J."/>
            <person name="Gutierrez A."/>
            <person name="Sun H."/>
            <person name="Lindquist E."/>
            <person name="Barry K."/>
            <person name="Riley R."/>
            <person name="Grigoriev I.V."/>
            <person name="Henrissat B."/>
            <person name="Kues U."/>
            <person name="Berka R.M."/>
            <person name="Martinez A.T."/>
            <person name="Covert S.F."/>
            <person name="Blanchette R.A."/>
            <person name="Cullen D."/>
        </authorList>
    </citation>
    <scope>NUCLEOTIDE SEQUENCE [LARGE SCALE GENOMIC DNA]</scope>
    <source>
        <strain evidence="4 5">11061_1 CR5-6</strain>
    </source>
</reference>
<keyword evidence="5" id="KW-1185">Reference proteome</keyword>
<dbReference type="PANTHER" id="PTHR40633:SF1">
    <property type="entry name" value="GPI ANCHORED SERINE-THREONINE RICH PROTEIN (AFU_ORTHOLOGUE AFUA_1G03630)"/>
    <property type="match status" value="1"/>
</dbReference>
<dbReference type="STRING" id="745531.A0A0C3RUB1"/>
<feature type="region of interest" description="Disordered" evidence="2">
    <location>
        <begin position="111"/>
        <end position="135"/>
    </location>
</feature>
<feature type="non-terminal residue" evidence="4">
    <location>
        <position position="135"/>
    </location>
</feature>
<proteinExistence type="predicted"/>